<evidence type="ECO:0000313" key="6">
    <source>
        <dbReference type="Proteomes" id="UP000664480"/>
    </source>
</evidence>
<evidence type="ECO:0000259" key="3">
    <source>
        <dbReference type="Pfam" id="PF06580"/>
    </source>
</evidence>
<protein>
    <submittedName>
        <fullName evidence="5">Histidine kinase</fullName>
    </submittedName>
</protein>
<proteinExistence type="predicted"/>
<keyword evidence="5" id="KW-0808">Transferase</keyword>
<dbReference type="InterPro" id="IPR010559">
    <property type="entry name" value="Sig_transdc_His_kin_internal"/>
</dbReference>
<accession>A0ABS3CH79</accession>
<keyword evidence="1" id="KW-0472">Membrane</keyword>
<feature type="chain" id="PRO_5045677493" evidence="2">
    <location>
        <begin position="21"/>
        <end position="607"/>
    </location>
</feature>
<dbReference type="PANTHER" id="PTHR34220">
    <property type="entry name" value="SENSOR HISTIDINE KINASE YPDA"/>
    <property type="match status" value="1"/>
</dbReference>
<feature type="signal peptide" evidence="2">
    <location>
        <begin position="1"/>
        <end position="20"/>
    </location>
</feature>
<reference evidence="5 6" key="1">
    <citation type="submission" date="2021-03" db="EMBL/GenBank/DDBJ databases">
        <title>novel species isolated from a fishpond in China.</title>
        <authorList>
            <person name="Lu H."/>
            <person name="Cai Z."/>
        </authorList>
    </citation>
    <scope>NUCLEOTIDE SEQUENCE [LARGE SCALE GENOMIC DNA]</scope>
    <source>
        <strain evidence="5 6">YJ13C</strain>
    </source>
</reference>
<feature type="transmembrane region" description="Helical" evidence="1">
    <location>
        <begin position="317"/>
        <end position="336"/>
    </location>
</feature>
<dbReference type="GO" id="GO:0016301">
    <property type="term" value="F:kinase activity"/>
    <property type="evidence" value="ECO:0007669"/>
    <property type="project" value="UniProtKB-KW"/>
</dbReference>
<keyword evidence="1" id="KW-1133">Transmembrane helix</keyword>
<evidence type="ECO:0000259" key="4">
    <source>
        <dbReference type="Pfam" id="PF07695"/>
    </source>
</evidence>
<dbReference type="InterPro" id="IPR011623">
    <property type="entry name" value="7TMR_DISM_rcpt_extracell_dom1"/>
</dbReference>
<keyword evidence="1" id="KW-0812">Transmembrane</keyword>
<dbReference type="SUPFAM" id="SSF55874">
    <property type="entry name" value="ATPase domain of HSP90 chaperone/DNA topoisomerase II/histidine kinase"/>
    <property type="match status" value="1"/>
</dbReference>
<name>A0ABS3CH79_9BACT</name>
<comment type="caution">
    <text evidence="5">The sequence shown here is derived from an EMBL/GenBank/DDBJ whole genome shotgun (WGS) entry which is preliminary data.</text>
</comment>
<dbReference type="Gene3D" id="3.30.565.10">
    <property type="entry name" value="Histidine kinase-like ATPase, C-terminal domain"/>
    <property type="match status" value="1"/>
</dbReference>
<dbReference type="PANTHER" id="PTHR34220:SF7">
    <property type="entry name" value="SENSOR HISTIDINE KINASE YPDA"/>
    <property type="match status" value="1"/>
</dbReference>
<feature type="transmembrane region" description="Helical" evidence="1">
    <location>
        <begin position="343"/>
        <end position="363"/>
    </location>
</feature>
<gene>
    <name evidence="5" type="ORF">J0A69_13455</name>
</gene>
<keyword evidence="5" id="KW-0418">Kinase</keyword>
<dbReference type="Pfam" id="PF06580">
    <property type="entry name" value="His_kinase"/>
    <property type="match status" value="1"/>
</dbReference>
<dbReference type="RefSeq" id="WP_206587125.1">
    <property type="nucleotide sequence ID" value="NZ_JAFKCU010000003.1"/>
</dbReference>
<dbReference type="InterPro" id="IPR050640">
    <property type="entry name" value="Bact_2-comp_sensor_kinase"/>
</dbReference>
<feature type="transmembrane region" description="Helical" evidence="1">
    <location>
        <begin position="249"/>
        <end position="273"/>
    </location>
</feature>
<evidence type="ECO:0000256" key="1">
    <source>
        <dbReference type="SAM" id="Phobius"/>
    </source>
</evidence>
<evidence type="ECO:0000313" key="5">
    <source>
        <dbReference type="EMBL" id="MBN7816447.1"/>
    </source>
</evidence>
<dbReference type="Pfam" id="PF07695">
    <property type="entry name" value="7TMR-DISM_7TM"/>
    <property type="match status" value="1"/>
</dbReference>
<feature type="domain" description="7TM-DISM receptor extracellular" evidence="4">
    <location>
        <begin position="189"/>
        <end position="387"/>
    </location>
</feature>
<sequence>MKAIFLGVLFSFLITLSSLAQVSPFPYQIPVYPKVLVLDSAMSIEEILENRSQLEFITTENLGIALPGKVYWFEIDLENQLEKIASQDSIYFYPSSVVKGALFIRRNGQMVGLSFNRLEENDLHQTNLESPLYFPIAKSEIPADLKLYLLAIYVRTTPNLSNVKFAFSSPEAHNTFSNFIRISSFKSQVLAFFFLGVASVLMVFNLILFFNMKERQYIYYGLFLLFQLIYYSRISPYLAANFGYEYPHFFFWLTTVSQILINTFYLMFIRHFLELPKKLPKFDRIVKLVAILLIAFLVQESLLVWNDPYSLLQARLMNWQRYFMAAFAFIGVGYLWKVYQVKLVYFVLGGTIVFTTGALLTMFLMDLDYMITGSAIESTIFALGLSYKIKTISSEKRAAELETFQTRLGALRAQINPHFIFNSLSSIQHLISSGQKEAALKYLSKFSKFVRQILENSLDVHVTLEKEIELLKVYLDLESLRFDHAFSYEIITPKDSEICFEEVPMMIIQPFVENAIKHGLMAKESEDKKLWIRFFDSPEFIICEVEDNGIGREAAQKLKGTNYRPSRGMSLTHERLRLGNKWTESEEYIFFEDKNPGTKVIIKIPKQ</sequence>
<organism evidence="5 6">
    <name type="scientific">Algoriphagus pacificus</name>
    <dbReference type="NCBI Taxonomy" id="2811234"/>
    <lineage>
        <taxon>Bacteria</taxon>
        <taxon>Pseudomonadati</taxon>
        <taxon>Bacteroidota</taxon>
        <taxon>Cytophagia</taxon>
        <taxon>Cytophagales</taxon>
        <taxon>Cyclobacteriaceae</taxon>
        <taxon>Algoriphagus</taxon>
    </lineage>
</organism>
<dbReference type="EMBL" id="JAFKCU010000003">
    <property type="protein sequence ID" value="MBN7816447.1"/>
    <property type="molecule type" value="Genomic_DNA"/>
</dbReference>
<feature type="transmembrane region" description="Helical" evidence="1">
    <location>
        <begin position="189"/>
        <end position="210"/>
    </location>
</feature>
<feature type="transmembrane region" description="Helical" evidence="1">
    <location>
        <begin position="285"/>
        <end position="305"/>
    </location>
</feature>
<keyword evidence="6" id="KW-1185">Reference proteome</keyword>
<feature type="domain" description="Signal transduction histidine kinase internal region" evidence="3">
    <location>
        <begin position="407"/>
        <end position="485"/>
    </location>
</feature>
<keyword evidence="2" id="KW-0732">Signal</keyword>
<dbReference type="Proteomes" id="UP000664480">
    <property type="component" value="Unassembled WGS sequence"/>
</dbReference>
<dbReference type="InterPro" id="IPR036890">
    <property type="entry name" value="HATPase_C_sf"/>
</dbReference>
<evidence type="ECO:0000256" key="2">
    <source>
        <dbReference type="SAM" id="SignalP"/>
    </source>
</evidence>
<feature type="transmembrane region" description="Helical" evidence="1">
    <location>
        <begin position="217"/>
        <end position="234"/>
    </location>
</feature>